<keyword evidence="2" id="KW-0472">Membrane</keyword>
<dbReference type="Pfam" id="PF06918">
    <property type="entry name" value="DUF1280"/>
    <property type="match status" value="1"/>
</dbReference>
<keyword evidence="2" id="KW-1133">Transmembrane helix</keyword>
<evidence type="ECO:0000313" key="4">
    <source>
        <dbReference type="WBParaSite" id="Csp11.Scaffold629.g7677.t1"/>
    </source>
</evidence>
<sequence>MLGVGARRTMQELQDHIAEKNAELAEIKAEKLTILRKIEIKDEEIISIKETIIMERNKVQKLTTDLIVAEGRINEQGHSSEIIGSELSNIRRRNSGLQSDNDCLRREILEIQQKKSEDIYDAVLAQKQYSDYQEKKKMKKLREQVAECQILSPSRGGKWKKYADLKKQDSINDRCRKMLNYMKKEIGDESFDKFVTDLCHFVSKNDGYSFKTKLSEQDTFYGCVKFKWGDSVVKDMKSFFRQRFGFDVFPSRKKIEELRNSQSERDSYQITVRSITKTIGTREVLAETANIQAIDVEGLVVRRLERLHQSGMLKMENENSPVVLGIGGDKGADHTKLAIVFGNVETPNNPHSILLVGMYEGNDDYDSLKQNFSEVLPRINSLKSVTYKEGDNIVTRQVQKLPIGDCKWSSAVLGHRGQSASAPCFMCKRTWTSHGRDAARLGCFDCFEKGLPYTPGDLKEPLLEFDHESIGPPSLHVLLGIVQSYIFNWLLALCNKIDFIDELPEDLKEQQKMLRKLQNQQEYYDSKLEGVVSSHDTIQKIIKAVSQYARSGKTNYSHTAPCGAKCVPLLRHLKTVSHIPKCSTAILVAILYIMFVPSFLMRMMSRSALTAQSQG</sequence>
<protein>
    <submittedName>
        <fullName evidence="4">Tick transposon</fullName>
    </submittedName>
</protein>
<keyword evidence="3" id="KW-1185">Reference proteome</keyword>
<keyword evidence="1" id="KW-0175">Coiled coil</keyword>
<evidence type="ECO:0000313" key="3">
    <source>
        <dbReference type="Proteomes" id="UP000095282"/>
    </source>
</evidence>
<dbReference type="Proteomes" id="UP000095282">
    <property type="component" value="Unplaced"/>
</dbReference>
<name>A0A1I7UBK3_9PELO</name>
<accession>A0A1I7UBK3</accession>
<evidence type="ECO:0000256" key="1">
    <source>
        <dbReference type="SAM" id="Coils"/>
    </source>
</evidence>
<dbReference type="AlphaFoldDB" id="A0A1I7UBK3"/>
<feature type="coiled-coil region" evidence="1">
    <location>
        <begin position="500"/>
        <end position="527"/>
    </location>
</feature>
<dbReference type="eggNOG" id="ENOG502QRBM">
    <property type="taxonomic scope" value="Eukaryota"/>
</dbReference>
<dbReference type="PANTHER" id="PTHR31424:SF3">
    <property type="entry name" value="RING-TYPE DOMAIN-CONTAINING PROTEIN"/>
    <property type="match status" value="1"/>
</dbReference>
<dbReference type="InterPro" id="IPR009689">
    <property type="entry name" value="DUF1280"/>
</dbReference>
<organism evidence="3 4">
    <name type="scientific">Caenorhabditis tropicalis</name>
    <dbReference type="NCBI Taxonomy" id="1561998"/>
    <lineage>
        <taxon>Eukaryota</taxon>
        <taxon>Metazoa</taxon>
        <taxon>Ecdysozoa</taxon>
        <taxon>Nematoda</taxon>
        <taxon>Chromadorea</taxon>
        <taxon>Rhabditida</taxon>
        <taxon>Rhabditina</taxon>
        <taxon>Rhabditomorpha</taxon>
        <taxon>Rhabditoidea</taxon>
        <taxon>Rhabditidae</taxon>
        <taxon>Peloderinae</taxon>
        <taxon>Caenorhabditis</taxon>
    </lineage>
</organism>
<feature type="transmembrane region" description="Helical" evidence="2">
    <location>
        <begin position="583"/>
        <end position="601"/>
    </location>
</feature>
<evidence type="ECO:0000256" key="2">
    <source>
        <dbReference type="SAM" id="Phobius"/>
    </source>
</evidence>
<feature type="coiled-coil region" evidence="1">
    <location>
        <begin position="87"/>
        <end position="114"/>
    </location>
</feature>
<dbReference type="WBParaSite" id="Csp11.Scaffold629.g7677.t1">
    <property type="protein sequence ID" value="Csp11.Scaffold629.g7677.t1"/>
    <property type="gene ID" value="Csp11.Scaffold629.g7677"/>
</dbReference>
<dbReference type="PANTHER" id="PTHR31424">
    <property type="entry name" value="PROTEIN CBG23806"/>
    <property type="match status" value="1"/>
</dbReference>
<reference evidence="4" key="1">
    <citation type="submission" date="2016-11" db="UniProtKB">
        <authorList>
            <consortium name="WormBaseParasite"/>
        </authorList>
    </citation>
    <scope>IDENTIFICATION</scope>
</reference>
<keyword evidence="2" id="KW-0812">Transmembrane</keyword>
<proteinExistence type="predicted"/>